<keyword evidence="3" id="KW-0238">DNA-binding</keyword>
<dbReference type="GO" id="GO:0003677">
    <property type="term" value="F:DNA binding"/>
    <property type="evidence" value="ECO:0007669"/>
    <property type="project" value="UniProtKB-KW"/>
</dbReference>
<reference evidence="8" key="1">
    <citation type="journal article" date="2016" name="Nat. Genet.">
        <title>A high-quality carrot genome assembly provides new insights into carotenoid accumulation and asterid genome evolution.</title>
        <authorList>
            <person name="Iorizzo M."/>
            <person name="Ellison S."/>
            <person name="Senalik D."/>
            <person name="Zeng P."/>
            <person name="Satapoomin P."/>
            <person name="Huang J."/>
            <person name="Bowman M."/>
            <person name="Iovene M."/>
            <person name="Sanseverino W."/>
            <person name="Cavagnaro P."/>
            <person name="Yildiz M."/>
            <person name="Macko-Podgorni A."/>
            <person name="Moranska E."/>
            <person name="Grzebelus E."/>
            <person name="Grzebelus D."/>
            <person name="Ashrafi H."/>
            <person name="Zheng Z."/>
            <person name="Cheng S."/>
            <person name="Spooner D."/>
            <person name="Van Deynze A."/>
            <person name="Simon P."/>
        </authorList>
    </citation>
    <scope>NUCLEOTIDE SEQUENCE</scope>
    <source>
        <tissue evidence="8">Leaf</tissue>
    </source>
</reference>
<gene>
    <name evidence="8" type="ORF">DCAR_0206288</name>
</gene>
<dbReference type="PANTHER" id="PTHR31920">
    <property type="entry name" value="B3 DOMAIN-CONTAINING"/>
    <property type="match status" value="1"/>
</dbReference>
<feature type="region of interest" description="Disordered" evidence="6">
    <location>
        <begin position="170"/>
        <end position="190"/>
    </location>
</feature>
<organism evidence="8 9">
    <name type="scientific">Daucus carota subsp. sativus</name>
    <name type="common">Carrot</name>
    <dbReference type="NCBI Taxonomy" id="79200"/>
    <lineage>
        <taxon>Eukaryota</taxon>
        <taxon>Viridiplantae</taxon>
        <taxon>Streptophyta</taxon>
        <taxon>Embryophyta</taxon>
        <taxon>Tracheophyta</taxon>
        <taxon>Spermatophyta</taxon>
        <taxon>Magnoliopsida</taxon>
        <taxon>eudicotyledons</taxon>
        <taxon>Gunneridae</taxon>
        <taxon>Pentapetalae</taxon>
        <taxon>asterids</taxon>
        <taxon>campanulids</taxon>
        <taxon>Apiales</taxon>
        <taxon>Apiaceae</taxon>
        <taxon>Apioideae</taxon>
        <taxon>Scandiceae</taxon>
        <taxon>Daucinae</taxon>
        <taxon>Daucus</taxon>
        <taxon>Daucus sect. Daucus</taxon>
    </lineage>
</organism>
<keyword evidence="4" id="KW-0804">Transcription</keyword>
<accession>A0AAF0WF91</accession>
<keyword evidence="5" id="KW-0539">Nucleus</keyword>
<dbReference type="Pfam" id="PF02362">
    <property type="entry name" value="B3"/>
    <property type="match status" value="2"/>
</dbReference>
<dbReference type="AlphaFoldDB" id="A0AAF0WF91"/>
<dbReference type="PANTHER" id="PTHR31920:SF112">
    <property type="entry name" value="TF-B3 DOMAIN-CONTAINING PROTEIN"/>
    <property type="match status" value="1"/>
</dbReference>
<dbReference type="InterPro" id="IPR050655">
    <property type="entry name" value="Plant_B3_domain"/>
</dbReference>
<dbReference type="Proteomes" id="UP000077755">
    <property type="component" value="Chromosome 2"/>
</dbReference>
<proteinExistence type="predicted"/>
<dbReference type="EMBL" id="CP093344">
    <property type="protein sequence ID" value="WOG87068.1"/>
    <property type="molecule type" value="Genomic_DNA"/>
</dbReference>
<dbReference type="InterPro" id="IPR015300">
    <property type="entry name" value="DNA-bd_pseudobarrel_sf"/>
</dbReference>
<dbReference type="GO" id="GO:0005634">
    <property type="term" value="C:nucleus"/>
    <property type="evidence" value="ECO:0007669"/>
    <property type="project" value="UniProtKB-SubCell"/>
</dbReference>
<evidence type="ECO:0000256" key="3">
    <source>
        <dbReference type="ARBA" id="ARBA00023125"/>
    </source>
</evidence>
<name>A0AAF0WF91_DAUCS</name>
<dbReference type="PROSITE" id="PS50863">
    <property type="entry name" value="B3"/>
    <property type="match status" value="2"/>
</dbReference>
<evidence type="ECO:0000256" key="6">
    <source>
        <dbReference type="SAM" id="MobiDB-lite"/>
    </source>
</evidence>
<feature type="domain" description="TF-B3" evidence="7">
    <location>
        <begin position="448"/>
        <end position="508"/>
    </location>
</feature>
<dbReference type="CDD" id="cd10017">
    <property type="entry name" value="B3_DNA"/>
    <property type="match status" value="2"/>
</dbReference>
<evidence type="ECO:0000259" key="7">
    <source>
        <dbReference type="PROSITE" id="PS50863"/>
    </source>
</evidence>
<dbReference type="SMART" id="SM01019">
    <property type="entry name" value="B3"/>
    <property type="match status" value="2"/>
</dbReference>
<dbReference type="SUPFAM" id="SSF101936">
    <property type="entry name" value="DNA-binding pseudobarrel domain"/>
    <property type="match status" value="2"/>
</dbReference>
<evidence type="ECO:0000256" key="4">
    <source>
        <dbReference type="ARBA" id="ARBA00023163"/>
    </source>
</evidence>
<keyword evidence="2" id="KW-0805">Transcription regulation</keyword>
<keyword evidence="9" id="KW-1185">Reference proteome</keyword>
<dbReference type="Gene3D" id="2.40.330.10">
    <property type="entry name" value="DNA-binding pseudobarrel domain"/>
    <property type="match status" value="2"/>
</dbReference>
<sequence length="508" mass="56556">MAGGEACDECKSKCLLLHQRKKDPSPLITTFYKVLYGGYDYWKYLCLPQKISQTIPVLGAGKVYDLEDTNGQRWQVTLGNKDGHLAFNKGWDKFYADHGLREGYSLVFHFMVKSHFVVQIIDKTGLEKRMFPLENGKKRKRSEIDVNSNAVGECQNHSNKQGSVFPGVPDSEARIHGQPMSKNNSSSVKPGDGMYQHVALGDSDIEQVFTINRDSGYKCEEGRSPILGFINLEMRGVDPDGSSDKRTHPSNTSAACNAAARILDENPVSAKVVSGEPPAKVTAPTFFSNSNVSLKKENVAEVGNDHLGDYQSGLGKQSAKNVAELPAKATAPTFSNNNNLYLKRENMAEVGNDRETVTLLKSERMEVGKSPSCEFMSVEKYPKFKERSDQIIGGDEKSNEIHKAVKAEPVDSYNDERLDASALTFTVMVGSKELLVLTLWTCMDKKVVNLKGGDKRVWPVLYHQKLGIKALTSGWKNFFLSNKLRIGDECTFILENESETIFRIDVKR</sequence>
<evidence type="ECO:0000256" key="5">
    <source>
        <dbReference type="ARBA" id="ARBA00023242"/>
    </source>
</evidence>
<comment type="subcellular location">
    <subcellularLocation>
        <location evidence="1">Nucleus</location>
    </subcellularLocation>
</comment>
<evidence type="ECO:0000256" key="2">
    <source>
        <dbReference type="ARBA" id="ARBA00023015"/>
    </source>
</evidence>
<feature type="domain" description="TF-B3" evidence="7">
    <location>
        <begin position="66"/>
        <end position="124"/>
    </location>
</feature>
<evidence type="ECO:0000256" key="1">
    <source>
        <dbReference type="ARBA" id="ARBA00004123"/>
    </source>
</evidence>
<evidence type="ECO:0000313" key="9">
    <source>
        <dbReference type="Proteomes" id="UP000077755"/>
    </source>
</evidence>
<reference evidence="8" key="2">
    <citation type="submission" date="2022-03" db="EMBL/GenBank/DDBJ databases">
        <title>Draft title - Genomic analysis of global carrot germplasm unveils the trajectory of domestication and the origin of high carotenoid orange carrot.</title>
        <authorList>
            <person name="Iorizzo M."/>
            <person name="Ellison S."/>
            <person name="Senalik D."/>
            <person name="Macko-Podgorni A."/>
            <person name="Grzebelus D."/>
            <person name="Bostan H."/>
            <person name="Rolling W."/>
            <person name="Curaba J."/>
            <person name="Simon P."/>
        </authorList>
    </citation>
    <scope>NUCLEOTIDE SEQUENCE</scope>
    <source>
        <tissue evidence="8">Leaf</tissue>
    </source>
</reference>
<protein>
    <recommendedName>
        <fullName evidence="7">TF-B3 domain-containing protein</fullName>
    </recommendedName>
</protein>
<evidence type="ECO:0000313" key="8">
    <source>
        <dbReference type="EMBL" id="WOG87068.1"/>
    </source>
</evidence>
<dbReference type="InterPro" id="IPR003340">
    <property type="entry name" value="B3_DNA-bd"/>
</dbReference>